<sequence length="214" mass="24560">MSDVNPYTAVARIEAPTLTPTRRAIENALVQWMVKTGKPAQDLSVSQLCKLAFVARSTFYANYQHMGQVLTSVEDRLLYQLFMCAKPMRIREDGTDEMMKSFNSFVDVLREHETEFRLLVLEQPSERFIEQWKKVLEYHVWHRLFAGKPGDEKPADMVNGERGPATVNRALVLDMAATAFISGVRFWLKTPQEVSVPEIRAIVVKLVNNIDEVW</sequence>
<dbReference type="SUPFAM" id="SSF46689">
    <property type="entry name" value="Homeodomain-like"/>
    <property type="match status" value="1"/>
</dbReference>
<proteinExistence type="predicted"/>
<gene>
    <name evidence="1" type="ORF">GSD1FS_0748</name>
</gene>
<evidence type="ECO:0000313" key="2">
    <source>
        <dbReference type="Proteomes" id="UP000487882"/>
    </source>
</evidence>
<comment type="caution">
    <text evidence="1">The sequence shown here is derived from an EMBL/GenBank/DDBJ whole genome shotgun (WGS) entry which is preliminary data.</text>
</comment>
<organism evidence="1 2">
    <name type="scientific">Bifidobacterium canis</name>
    <dbReference type="NCBI Taxonomy" id="2610880"/>
    <lineage>
        <taxon>Bacteria</taxon>
        <taxon>Bacillati</taxon>
        <taxon>Actinomycetota</taxon>
        <taxon>Actinomycetes</taxon>
        <taxon>Bifidobacteriales</taxon>
        <taxon>Bifidobacteriaceae</taxon>
        <taxon>Bifidobacterium</taxon>
    </lineage>
</organism>
<evidence type="ECO:0008006" key="3">
    <source>
        <dbReference type="Google" id="ProtNLM"/>
    </source>
</evidence>
<reference evidence="1 2" key="1">
    <citation type="submission" date="2019-09" db="EMBL/GenBank/DDBJ databases">
        <title>Bifidobacterium canis sp. nov., isolated from the digestive tract of German Shepherd dog puppy.</title>
        <authorList>
            <person name="Bunesova V."/>
        </authorList>
    </citation>
    <scope>NUCLEOTIDE SEQUENCE [LARGE SCALE GENOMIC DNA]</scope>
    <source>
        <strain evidence="1 2">GSD1FS</strain>
    </source>
</reference>
<dbReference type="Proteomes" id="UP000487882">
    <property type="component" value="Unassembled WGS sequence"/>
</dbReference>
<evidence type="ECO:0000313" key="1">
    <source>
        <dbReference type="EMBL" id="MUH59426.1"/>
    </source>
</evidence>
<dbReference type="Gene3D" id="1.10.357.10">
    <property type="entry name" value="Tetracycline Repressor, domain 2"/>
    <property type="match status" value="1"/>
</dbReference>
<dbReference type="RefSeq" id="WP_155588392.1">
    <property type="nucleotide sequence ID" value="NZ_WNLP01000002.1"/>
</dbReference>
<dbReference type="InterPro" id="IPR009057">
    <property type="entry name" value="Homeodomain-like_sf"/>
</dbReference>
<dbReference type="EMBL" id="WNLP01000002">
    <property type="protein sequence ID" value="MUH59426.1"/>
    <property type="molecule type" value="Genomic_DNA"/>
</dbReference>
<accession>A0A7K1J447</accession>
<name>A0A7K1J447_9BIFI</name>
<dbReference type="AlphaFoldDB" id="A0A7K1J447"/>
<keyword evidence="2" id="KW-1185">Reference proteome</keyword>
<protein>
    <recommendedName>
        <fullName evidence="3">TetR family transcriptional regulator</fullName>
    </recommendedName>
</protein>